<keyword evidence="1" id="KW-0227">DNA damage</keyword>
<dbReference type="AlphaFoldDB" id="A0A0S7WE33"/>
<name>A0A0S7WE33_UNCT6</name>
<evidence type="ECO:0000256" key="1">
    <source>
        <dbReference type="ARBA" id="ARBA00022763"/>
    </source>
</evidence>
<dbReference type="PANTHER" id="PTHR42942">
    <property type="entry name" value="6-O-METHYLGUANINE DNA METHYLTRANSFERASE"/>
    <property type="match status" value="1"/>
</dbReference>
<comment type="caution">
    <text evidence="3">The sequence shown here is derived from an EMBL/GenBank/DDBJ whole genome shotgun (WGS) entry which is preliminary data.</text>
</comment>
<proteinExistence type="predicted"/>
<dbReference type="CDD" id="cd06445">
    <property type="entry name" value="ATase"/>
    <property type="match status" value="1"/>
</dbReference>
<dbReference type="GO" id="GO:0006281">
    <property type="term" value="P:DNA repair"/>
    <property type="evidence" value="ECO:0007669"/>
    <property type="project" value="InterPro"/>
</dbReference>
<dbReference type="Pfam" id="PF01035">
    <property type="entry name" value="DNA_binding_1"/>
    <property type="match status" value="1"/>
</dbReference>
<dbReference type="InterPro" id="IPR052520">
    <property type="entry name" value="ATL_DNA_repair"/>
</dbReference>
<dbReference type="InterPro" id="IPR014048">
    <property type="entry name" value="MethylDNA_cys_MeTrfase_DNA-bd"/>
</dbReference>
<dbReference type="SUPFAM" id="SSF46767">
    <property type="entry name" value="Methylated DNA-protein cysteine methyltransferase, C-terminal domain"/>
    <property type="match status" value="1"/>
</dbReference>
<dbReference type="Gene3D" id="1.10.10.10">
    <property type="entry name" value="Winged helix-like DNA-binding domain superfamily/Winged helix DNA-binding domain"/>
    <property type="match status" value="1"/>
</dbReference>
<accession>A0A0S7WE33</accession>
<feature type="domain" description="Methylated-DNA-[protein]-cysteine S-methyltransferase DNA binding" evidence="2">
    <location>
        <begin position="5"/>
        <end position="85"/>
    </location>
</feature>
<dbReference type="PANTHER" id="PTHR42942:SF1">
    <property type="entry name" value="ALKYLTRANSFERASE-LIKE PROTEIN 1"/>
    <property type="match status" value="1"/>
</dbReference>
<sequence length="102" mass="11587">MSSSFHKMVVEIIRSIPQGKVATYGQIAHYAGNPRAARQVAYILHSSSRKEHLPWHRVVNGKGAISLAHGCGYEDQRELLQKEGIVFDEKDCVDLKRFLWKP</sequence>
<dbReference type="GO" id="GO:0008168">
    <property type="term" value="F:methyltransferase activity"/>
    <property type="evidence" value="ECO:0007669"/>
    <property type="project" value="UniProtKB-KW"/>
</dbReference>
<keyword evidence="3" id="KW-0808">Transferase</keyword>
<dbReference type="InterPro" id="IPR036217">
    <property type="entry name" value="MethylDNA_cys_MeTrfase_DNAb"/>
</dbReference>
<gene>
    <name evidence="3" type="ORF">AMJ40_07570</name>
</gene>
<dbReference type="NCBIfam" id="TIGR00589">
    <property type="entry name" value="ogt"/>
    <property type="match status" value="1"/>
</dbReference>
<keyword evidence="3" id="KW-0489">Methyltransferase</keyword>
<protein>
    <submittedName>
        <fullName evidence="3">DNA methyltransferase</fullName>
    </submittedName>
</protein>
<dbReference type="Proteomes" id="UP000051124">
    <property type="component" value="Unassembled WGS sequence"/>
</dbReference>
<dbReference type="EMBL" id="LIZT01000120">
    <property type="protein sequence ID" value="KPJ48404.1"/>
    <property type="molecule type" value="Genomic_DNA"/>
</dbReference>
<reference evidence="3 4" key="1">
    <citation type="journal article" date="2015" name="Microbiome">
        <title>Genomic resolution of linkages in carbon, nitrogen, and sulfur cycling among widespread estuary sediment bacteria.</title>
        <authorList>
            <person name="Baker B.J."/>
            <person name="Lazar C.S."/>
            <person name="Teske A.P."/>
            <person name="Dick G.J."/>
        </authorList>
    </citation>
    <scope>NUCLEOTIDE SEQUENCE [LARGE SCALE GENOMIC DNA]</scope>
    <source>
        <strain evidence="3">DG_26</strain>
    </source>
</reference>
<evidence type="ECO:0000259" key="2">
    <source>
        <dbReference type="Pfam" id="PF01035"/>
    </source>
</evidence>
<evidence type="ECO:0000313" key="4">
    <source>
        <dbReference type="Proteomes" id="UP000051124"/>
    </source>
</evidence>
<organism evidence="3 4">
    <name type="scientific">candidate division TA06 bacterium DG_26</name>
    <dbReference type="NCBI Taxonomy" id="1703771"/>
    <lineage>
        <taxon>Bacteria</taxon>
        <taxon>Bacteria division TA06</taxon>
    </lineage>
</organism>
<dbReference type="InterPro" id="IPR036388">
    <property type="entry name" value="WH-like_DNA-bd_sf"/>
</dbReference>
<dbReference type="PATRIC" id="fig|1703771.3.peg.1440"/>
<evidence type="ECO:0000313" key="3">
    <source>
        <dbReference type="EMBL" id="KPJ48404.1"/>
    </source>
</evidence>
<dbReference type="GO" id="GO:0032259">
    <property type="term" value="P:methylation"/>
    <property type="evidence" value="ECO:0007669"/>
    <property type="project" value="UniProtKB-KW"/>
</dbReference>